<proteinExistence type="predicted"/>
<evidence type="ECO:0000313" key="1">
    <source>
        <dbReference type="EMBL" id="OUS43624.1"/>
    </source>
</evidence>
<accession>A0A1Y5I5Y0</accession>
<dbReference type="EMBL" id="KZ155831">
    <property type="protein sequence ID" value="OUS43624.1"/>
    <property type="molecule type" value="Genomic_DNA"/>
</dbReference>
<sequence>MCVVAALTGAYARARGVEILRELHEAAMVAVERYEAARGEMGDATGDVSVELGDLLECDVSDADVVFVHATCFTPELLGATATKLARELKNGARVALVSKQFPEGWVFAKFDTGYRALAQPQSAWKLDCFLYEIVR</sequence>
<dbReference type="AlphaFoldDB" id="A0A1Y5I5Y0"/>
<name>A0A1Y5I5Y0_OSTTA</name>
<reference evidence="1" key="1">
    <citation type="submission" date="2017-04" db="EMBL/GenBank/DDBJ databases">
        <title>Population genomics of picophytoplankton unveils novel chromosome hypervariability.</title>
        <authorList>
            <consortium name="DOE Joint Genome Institute"/>
            <person name="Blanc-Mathieu R."/>
            <person name="Krasovec M."/>
            <person name="Hebrard M."/>
            <person name="Yau S."/>
            <person name="Desgranges E."/>
            <person name="Martin J."/>
            <person name="Schackwitz W."/>
            <person name="Kuo A."/>
            <person name="Salin G."/>
            <person name="Donnadieu C."/>
            <person name="Desdevises Y."/>
            <person name="Sanchez-Ferandin S."/>
            <person name="Moreau H."/>
            <person name="Rivals E."/>
            <person name="Grigoriev I.V."/>
            <person name="Grimsley N."/>
            <person name="Eyre-Walker A."/>
            <person name="Piganeau G."/>
        </authorList>
    </citation>
    <scope>NUCLEOTIDE SEQUENCE [LARGE SCALE GENOMIC DNA]</scope>
    <source>
        <strain evidence="1">RCC 1115</strain>
    </source>
</reference>
<dbReference type="InterPro" id="IPR029063">
    <property type="entry name" value="SAM-dependent_MTases_sf"/>
</dbReference>
<dbReference type="SUPFAM" id="SSF53335">
    <property type="entry name" value="S-adenosyl-L-methionine-dependent methyltransferases"/>
    <property type="match status" value="1"/>
</dbReference>
<protein>
    <submittedName>
        <fullName evidence="1">Uncharacterized protein</fullName>
    </submittedName>
</protein>
<organism evidence="1">
    <name type="scientific">Ostreococcus tauri</name>
    <name type="common">Marine green alga</name>
    <dbReference type="NCBI Taxonomy" id="70448"/>
    <lineage>
        <taxon>Eukaryota</taxon>
        <taxon>Viridiplantae</taxon>
        <taxon>Chlorophyta</taxon>
        <taxon>Mamiellophyceae</taxon>
        <taxon>Mamiellales</taxon>
        <taxon>Bathycoccaceae</taxon>
        <taxon>Ostreococcus</taxon>
    </lineage>
</organism>
<dbReference type="Proteomes" id="UP000195557">
    <property type="component" value="Unassembled WGS sequence"/>
</dbReference>
<gene>
    <name evidence="1" type="ORF">BE221DRAFT_194555</name>
</gene>
<dbReference type="Gene3D" id="3.40.50.150">
    <property type="entry name" value="Vaccinia Virus protein VP39"/>
    <property type="match status" value="1"/>
</dbReference>